<dbReference type="EMBL" id="JASPKY010000556">
    <property type="protein sequence ID" value="KAK9693013.1"/>
    <property type="molecule type" value="Genomic_DNA"/>
</dbReference>
<feature type="region of interest" description="Disordered" evidence="1">
    <location>
        <begin position="247"/>
        <end position="266"/>
    </location>
</feature>
<feature type="region of interest" description="Disordered" evidence="1">
    <location>
        <begin position="91"/>
        <end position="127"/>
    </location>
</feature>
<evidence type="ECO:0000313" key="3">
    <source>
        <dbReference type="Proteomes" id="UP001458880"/>
    </source>
</evidence>
<accession>A0AAW1ITJ5</accession>
<name>A0AAW1ITJ5_POPJA</name>
<protein>
    <submittedName>
        <fullName evidence="2">Uncharacterized protein</fullName>
    </submittedName>
</protein>
<keyword evidence="3" id="KW-1185">Reference proteome</keyword>
<evidence type="ECO:0000256" key="1">
    <source>
        <dbReference type="SAM" id="MobiDB-lite"/>
    </source>
</evidence>
<comment type="caution">
    <text evidence="2">The sequence shown here is derived from an EMBL/GenBank/DDBJ whole genome shotgun (WGS) entry which is preliminary data.</text>
</comment>
<organism evidence="2 3">
    <name type="scientific">Popillia japonica</name>
    <name type="common">Japanese beetle</name>
    <dbReference type="NCBI Taxonomy" id="7064"/>
    <lineage>
        <taxon>Eukaryota</taxon>
        <taxon>Metazoa</taxon>
        <taxon>Ecdysozoa</taxon>
        <taxon>Arthropoda</taxon>
        <taxon>Hexapoda</taxon>
        <taxon>Insecta</taxon>
        <taxon>Pterygota</taxon>
        <taxon>Neoptera</taxon>
        <taxon>Endopterygota</taxon>
        <taxon>Coleoptera</taxon>
        <taxon>Polyphaga</taxon>
        <taxon>Scarabaeiformia</taxon>
        <taxon>Scarabaeidae</taxon>
        <taxon>Rutelinae</taxon>
        <taxon>Popillia</taxon>
    </lineage>
</organism>
<reference evidence="2 3" key="1">
    <citation type="journal article" date="2024" name="BMC Genomics">
        <title>De novo assembly and annotation of Popillia japonica's genome with initial clues to its potential as an invasive pest.</title>
        <authorList>
            <person name="Cucini C."/>
            <person name="Boschi S."/>
            <person name="Funari R."/>
            <person name="Cardaioli E."/>
            <person name="Iannotti N."/>
            <person name="Marturano G."/>
            <person name="Paoli F."/>
            <person name="Bruttini M."/>
            <person name="Carapelli A."/>
            <person name="Frati F."/>
            <person name="Nardi F."/>
        </authorList>
    </citation>
    <scope>NUCLEOTIDE SEQUENCE [LARGE SCALE GENOMIC DNA]</scope>
    <source>
        <strain evidence="2">DMR45628</strain>
    </source>
</reference>
<proteinExistence type="predicted"/>
<dbReference type="Proteomes" id="UP001458880">
    <property type="component" value="Unassembled WGS sequence"/>
</dbReference>
<evidence type="ECO:0000313" key="2">
    <source>
        <dbReference type="EMBL" id="KAK9693013.1"/>
    </source>
</evidence>
<dbReference type="AlphaFoldDB" id="A0AAW1ITJ5"/>
<gene>
    <name evidence="2" type="ORF">QE152_g34485</name>
</gene>
<sequence>MLSLVMLGDMNRSEQENLYRTSRKLSLVPITGSHAHAGVFDSDRRRTSTARMYEESSAKLQQHEAGAVYPEDLVLSVLKSPLNHVGIDQKDPAAYGASPSSEVALCGDTPDDDARYKPAGSEDDLTDCEPTERLPFLQRLRGHRAPRFGEAHHKRVPTPLKRKQRFSRNHKLRDVIAAEDVVDEEDGEEVAADTPRGVPDPYYPIYLPIDQAFRRTVKKWRPIRHVAYPIRTIRSICLSIRPSRRSTCSTTRRGRRSRSGRTSSSNIPADGCASFITSLWYATNTSSLPK</sequence>